<dbReference type="Proteomes" id="UP000268321">
    <property type="component" value="Unassembled WGS sequence"/>
</dbReference>
<name>A0A4P9ZB02_9ASCO</name>
<dbReference type="OrthoDB" id="4084459at2759"/>
<keyword evidence="1" id="KW-0812">Transmembrane</keyword>
<dbReference type="EMBL" id="ML004469">
    <property type="protein sequence ID" value="RKP29986.1"/>
    <property type="molecule type" value="Genomic_DNA"/>
</dbReference>
<dbReference type="AlphaFoldDB" id="A0A4P9ZB02"/>
<evidence type="ECO:0000313" key="3">
    <source>
        <dbReference type="Proteomes" id="UP000268321"/>
    </source>
</evidence>
<feature type="transmembrane region" description="Helical" evidence="1">
    <location>
        <begin position="88"/>
        <end position="107"/>
    </location>
</feature>
<reference evidence="3" key="1">
    <citation type="journal article" date="2018" name="Nat. Microbiol.">
        <title>Leveraging single-cell genomics to expand the fungal tree of life.</title>
        <authorList>
            <person name="Ahrendt S.R."/>
            <person name="Quandt C.A."/>
            <person name="Ciobanu D."/>
            <person name="Clum A."/>
            <person name="Salamov A."/>
            <person name="Andreopoulos B."/>
            <person name="Cheng J.F."/>
            <person name="Woyke T."/>
            <person name="Pelin A."/>
            <person name="Henrissat B."/>
            <person name="Reynolds N.K."/>
            <person name="Benny G.L."/>
            <person name="Smith M.E."/>
            <person name="James T.Y."/>
            <person name="Grigoriev I.V."/>
        </authorList>
    </citation>
    <scope>NUCLEOTIDE SEQUENCE [LARGE SCALE GENOMIC DNA]</scope>
    <source>
        <strain evidence="3">Baker2002</strain>
    </source>
</reference>
<evidence type="ECO:0000313" key="2">
    <source>
        <dbReference type="EMBL" id="RKP29986.1"/>
    </source>
</evidence>
<protein>
    <submittedName>
        <fullName evidence="2">Uncharacterized protein</fullName>
    </submittedName>
</protein>
<keyword evidence="1" id="KW-0472">Membrane</keyword>
<evidence type="ECO:0000256" key="1">
    <source>
        <dbReference type="SAM" id="Phobius"/>
    </source>
</evidence>
<accession>A0A4P9ZB02</accession>
<proteinExistence type="predicted"/>
<organism evidence="2 3">
    <name type="scientific">Metschnikowia bicuspidata</name>
    <dbReference type="NCBI Taxonomy" id="27322"/>
    <lineage>
        <taxon>Eukaryota</taxon>
        <taxon>Fungi</taxon>
        <taxon>Dikarya</taxon>
        <taxon>Ascomycota</taxon>
        <taxon>Saccharomycotina</taxon>
        <taxon>Pichiomycetes</taxon>
        <taxon>Metschnikowiaceae</taxon>
        <taxon>Metschnikowia</taxon>
    </lineage>
</organism>
<gene>
    <name evidence="2" type="ORF">METBISCDRAFT_17389</name>
</gene>
<sequence>MAFNYSKQKHYLDDTESLFSNKRVKVEHLFEKLLLENTPEHSNKSEFDINPLLNLSNDRKRKRPIGLDSEISEKIFQKFKCRILKGLAMIRYVLPITVLIIHYQMWIKRLFNKFIRKFNRSHPERGRVGFFRSFYKIMAMVENPSIDFTYANLIEIVLKESEIEAYSLALKQSNKLDSKKIDEIKEEETLARECNYKYWDLMAGLSEDIEMEDSL</sequence>
<keyword evidence="1" id="KW-1133">Transmembrane helix</keyword>
<keyword evidence="3" id="KW-1185">Reference proteome</keyword>